<evidence type="ECO:0000259" key="4">
    <source>
        <dbReference type="Pfam" id="PF24626"/>
    </source>
</evidence>
<dbReference type="EMBL" id="PNBA02000005">
    <property type="protein sequence ID" value="KAG6424639.1"/>
    <property type="molecule type" value="Genomic_DNA"/>
</dbReference>
<feature type="domain" description="Tf2-1-like SH3-like" evidence="4">
    <location>
        <begin position="122"/>
        <end position="186"/>
    </location>
</feature>
<keyword evidence="2" id="KW-0472">Membrane</keyword>
<evidence type="ECO:0000256" key="1">
    <source>
        <dbReference type="SAM" id="MobiDB-lite"/>
    </source>
</evidence>
<evidence type="ECO:0000313" key="5">
    <source>
        <dbReference type="EMBL" id="KAG6424639.1"/>
    </source>
</evidence>
<accession>A0A8X8Y4H1</accession>
<dbReference type="AlphaFoldDB" id="A0A8X8Y4H1"/>
<feature type="domain" description="DUF7036" evidence="3">
    <location>
        <begin position="228"/>
        <end position="311"/>
    </location>
</feature>
<feature type="domain" description="DUF7036" evidence="3">
    <location>
        <begin position="344"/>
        <end position="433"/>
    </location>
</feature>
<keyword evidence="6" id="KW-1185">Reference proteome</keyword>
<feature type="region of interest" description="Disordered" evidence="1">
    <location>
        <begin position="447"/>
        <end position="516"/>
    </location>
</feature>
<dbReference type="Proteomes" id="UP000298416">
    <property type="component" value="Unassembled WGS sequence"/>
</dbReference>
<dbReference type="InterPro" id="IPR056924">
    <property type="entry name" value="SH3_Tf2-1"/>
</dbReference>
<feature type="region of interest" description="Disordered" evidence="1">
    <location>
        <begin position="1"/>
        <end position="24"/>
    </location>
</feature>
<protein>
    <submittedName>
        <fullName evidence="5">Uncharacterized protein</fullName>
    </submittedName>
</protein>
<dbReference type="Pfam" id="PF23041">
    <property type="entry name" value="DUF7036"/>
    <property type="match status" value="2"/>
</dbReference>
<feature type="compositionally biased region" description="Polar residues" evidence="1">
    <location>
        <begin position="575"/>
        <end position="587"/>
    </location>
</feature>
<name>A0A8X8Y4H1_SALSN</name>
<keyword evidence="2" id="KW-1133">Transmembrane helix</keyword>
<evidence type="ECO:0000259" key="3">
    <source>
        <dbReference type="Pfam" id="PF23041"/>
    </source>
</evidence>
<dbReference type="PROSITE" id="PS51257">
    <property type="entry name" value="PROKAR_LIPOPROTEIN"/>
    <property type="match status" value="1"/>
</dbReference>
<sequence>MGKEENLQHLEGTTHNAQGTTPAAGSSSGCCLSCTSVRNLVTLRCVLALVLGFGVLLSALFWLPFFHFGDRQDLDLDYQGYASLEVDNIIGCTLKIYSLQRAQDRMAASANKKRRDVEFAVGDMVYVRFRPHRQSTLFSSRNRKMAPRFFGPFWIEARIGATAYRLQLPATARIHPVFHVSLLKRAIGEATTEPTLPDGLDETDPPCLPEKVLDARTEQREGYDVIASFMLNKSASYLSDCKLQLENDIFDEIPFSNTKVEIISLEPAGPNTTKVVFAVESDATTRSLIREHFVYLISNQSALTLTAPLFGDTFSFDVVKFKGGITASPDQKAFLLQSVKIPFNFTLNFSIDVLLKNFDELTSQLKVGLRLTPYENLYIRLTNLKGSTVRPPTTVESQVVLAVGMNPSRLKQLAQTITGSHSKNLGLNNTEFGRVKQVRLSSILQHSLGNDKGSPSPSPSPSQSPMSKSRHRHHHHHHHHPAPAVSPSPSTARGGSFSGKGSPVPTPASAPVKAREPPCPFGHNNWYPWKHKHPRMAPTAPPVYAPYIAPSQPKQMHKTAPRIAPATAERPSPSAAHTHNRAPSPSQHRARPLDVIFCNKVLPQTMDSAVIYIARHGFVATESVRARFG</sequence>
<reference evidence="5" key="1">
    <citation type="submission" date="2018-01" db="EMBL/GenBank/DDBJ databases">
        <authorList>
            <person name="Mao J.F."/>
        </authorList>
    </citation>
    <scope>NUCLEOTIDE SEQUENCE</scope>
    <source>
        <strain evidence="5">Huo1</strain>
        <tissue evidence="5">Leaf</tissue>
    </source>
</reference>
<feature type="compositionally biased region" description="Polar residues" evidence="1">
    <location>
        <begin position="11"/>
        <end position="24"/>
    </location>
</feature>
<dbReference type="InterPro" id="IPR055464">
    <property type="entry name" value="DUF7036"/>
</dbReference>
<comment type="caution">
    <text evidence="5">The sequence shown here is derived from an EMBL/GenBank/DDBJ whole genome shotgun (WGS) entry which is preliminary data.</text>
</comment>
<feature type="compositionally biased region" description="Low complexity" evidence="1">
    <location>
        <begin position="482"/>
        <end position="492"/>
    </location>
</feature>
<feature type="region of interest" description="Disordered" evidence="1">
    <location>
        <begin position="553"/>
        <end position="588"/>
    </location>
</feature>
<gene>
    <name evidence="5" type="ORF">SASPL_115057</name>
</gene>
<proteinExistence type="predicted"/>
<feature type="transmembrane region" description="Helical" evidence="2">
    <location>
        <begin position="45"/>
        <end position="65"/>
    </location>
</feature>
<evidence type="ECO:0000256" key="2">
    <source>
        <dbReference type="SAM" id="Phobius"/>
    </source>
</evidence>
<dbReference type="PANTHER" id="PTHR33826">
    <property type="entry name" value="F20B24.21"/>
    <property type="match status" value="1"/>
</dbReference>
<evidence type="ECO:0000313" key="6">
    <source>
        <dbReference type="Proteomes" id="UP000298416"/>
    </source>
</evidence>
<keyword evidence="2" id="KW-0812">Transmembrane</keyword>
<feature type="compositionally biased region" description="Basic residues" evidence="1">
    <location>
        <begin position="468"/>
        <end position="481"/>
    </location>
</feature>
<dbReference type="PANTHER" id="PTHR33826:SF2">
    <property type="entry name" value="HYDROXYPROLINE-RICH GLYCOPROTEIN FAMILY PROTEIN"/>
    <property type="match status" value="1"/>
</dbReference>
<dbReference type="Pfam" id="PF24626">
    <property type="entry name" value="SH3_Tf2-1"/>
    <property type="match status" value="1"/>
</dbReference>
<organism evidence="5">
    <name type="scientific">Salvia splendens</name>
    <name type="common">Scarlet sage</name>
    <dbReference type="NCBI Taxonomy" id="180675"/>
    <lineage>
        <taxon>Eukaryota</taxon>
        <taxon>Viridiplantae</taxon>
        <taxon>Streptophyta</taxon>
        <taxon>Embryophyta</taxon>
        <taxon>Tracheophyta</taxon>
        <taxon>Spermatophyta</taxon>
        <taxon>Magnoliopsida</taxon>
        <taxon>eudicotyledons</taxon>
        <taxon>Gunneridae</taxon>
        <taxon>Pentapetalae</taxon>
        <taxon>asterids</taxon>
        <taxon>lamiids</taxon>
        <taxon>Lamiales</taxon>
        <taxon>Lamiaceae</taxon>
        <taxon>Nepetoideae</taxon>
        <taxon>Mentheae</taxon>
        <taxon>Salviinae</taxon>
        <taxon>Salvia</taxon>
        <taxon>Salvia subgen. Calosphace</taxon>
        <taxon>core Calosphace</taxon>
    </lineage>
</organism>
<reference evidence="5" key="2">
    <citation type="submission" date="2020-08" db="EMBL/GenBank/DDBJ databases">
        <title>Plant Genome Project.</title>
        <authorList>
            <person name="Zhang R.-G."/>
        </authorList>
    </citation>
    <scope>NUCLEOTIDE SEQUENCE</scope>
    <source>
        <strain evidence="5">Huo1</strain>
        <tissue evidence="5">Leaf</tissue>
    </source>
</reference>